<feature type="compositionally biased region" description="Acidic residues" evidence="1">
    <location>
        <begin position="146"/>
        <end position="161"/>
    </location>
</feature>
<protein>
    <submittedName>
        <fullName evidence="2">Similar to UPF0653 protein C607.02c acc. no. Q9US15</fullName>
    </submittedName>
</protein>
<accession>U4L274</accession>
<dbReference type="PANTHER" id="PTHR40644:SF1">
    <property type="entry name" value="UPF0653 PROTEIN C607.02C"/>
    <property type="match status" value="1"/>
</dbReference>
<dbReference type="PANTHER" id="PTHR40644">
    <property type="entry name" value="UPF0653 PROTEIN C607.02C"/>
    <property type="match status" value="1"/>
</dbReference>
<dbReference type="eggNOG" id="ENOG502S9IJ">
    <property type="taxonomic scope" value="Eukaryota"/>
</dbReference>
<dbReference type="EMBL" id="HF935536">
    <property type="protein sequence ID" value="CCX10371.1"/>
    <property type="molecule type" value="Genomic_DNA"/>
</dbReference>
<evidence type="ECO:0000313" key="3">
    <source>
        <dbReference type="Proteomes" id="UP000018144"/>
    </source>
</evidence>
<name>U4L274_PYROM</name>
<dbReference type="Proteomes" id="UP000018144">
    <property type="component" value="Unassembled WGS sequence"/>
</dbReference>
<keyword evidence="3" id="KW-1185">Reference proteome</keyword>
<evidence type="ECO:0000313" key="2">
    <source>
        <dbReference type="EMBL" id="CCX10371.1"/>
    </source>
</evidence>
<feature type="compositionally biased region" description="Basic residues" evidence="1">
    <location>
        <begin position="36"/>
        <end position="45"/>
    </location>
</feature>
<evidence type="ECO:0000256" key="1">
    <source>
        <dbReference type="SAM" id="MobiDB-lite"/>
    </source>
</evidence>
<dbReference type="AlphaFoldDB" id="U4L274"/>
<feature type="compositionally biased region" description="Basic and acidic residues" evidence="1">
    <location>
        <begin position="87"/>
        <end position="96"/>
    </location>
</feature>
<feature type="region of interest" description="Disordered" evidence="1">
    <location>
        <begin position="22"/>
        <end position="99"/>
    </location>
</feature>
<dbReference type="OrthoDB" id="5876637at2759"/>
<feature type="region of interest" description="Disordered" evidence="1">
    <location>
        <begin position="118"/>
        <end position="161"/>
    </location>
</feature>
<gene>
    <name evidence="2" type="ORF">PCON_09965</name>
</gene>
<reference evidence="2 3" key="1">
    <citation type="journal article" date="2013" name="PLoS Genet.">
        <title>The genome and development-dependent transcriptomes of Pyronema confluens: a window into fungal evolution.</title>
        <authorList>
            <person name="Traeger S."/>
            <person name="Altegoer F."/>
            <person name="Freitag M."/>
            <person name="Gabaldon T."/>
            <person name="Kempken F."/>
            <person name="Kumar A."/>
            <person name="Marcet-Houben M."/>
            <person name="Poggeler S."/>
            <person name="Stajich J.E."/>
            <person name="Nowrousian M."/>
        </authorList>
    </citation>
    <scope>NUCLEOTIDE SEQUENCE [LARGE SCALE GENOMIC DNA]</scope>
    <source>
        <strain evidence="3">CBS 100304</strain>
        <tissue evidence="2">Vegetative mycelium</tissue>
    </source>
</reference>
<proteinExistence type="predicted"/>
<dbReference type="OMA" id="TKHEKHL"/>
<organism evidence="2 3">
    <name type="scientific">Pyronema omphalodes (strain CBS 100304)</name>
    <name type="common">Pyronema confluens</name>
    <dbReference type="NCBI Taxonomy" id="1076935"/>
    <lineage>
        <taxon>Eukaryota</taxon>
        <taxon>Fungi</taxon>
        <taxon>Dikarya</taxon>
        <taxon>Ascomycota</taxon>
        <taxon>Pezizomycotina</taxon>
        <taxon>Pezizomycetes</taxon>
        <taxon>Pezizales</taxon>
        <taxon>Pyronemataceae</taxon>
        <taxon>Pyronema</taxon>
    </lineage>
</organism>
<feature type="compositionally biased region" description="Basic and acidic residues" evidence="1">
    <location>
        <begin position="123"/>
        <end position="142"/>
    </location>
</feature>
<sequence>MPNKKARVRNQNATFVDFDLEPTALAKTSNLSGTKERKRKSRKRRWEQEDDTPKAFARLMKGPARNGLDNGDSGNKKKKAKTIAAEEAEKERKADLKIQPGESLREFGKRVDAAIPVVFPRGDGSKPLKETKKKEKKQKEVVDPTIEPEEGEEVHSDDDDELKEQLREAEANFQAAKRVRNGGRAKDEEDIWAGLEKKREKIAFGDVAHAPPVLKKPKALLYVGGSKALVDVEGIPRKSGSLAKREELAGERRNLIEQYREMMAAKRGTENTLN</sequence>